<accession>K1JZ89</accession>
<name>K1JZ89_9BURK</name>
<proteinExistence type="predicted"/>
<dbReference type="NCBIfam" id="TIGR02292">
    <property type="entry name" value="ygfB_yecA"/>
    <property type="match status" value="1"/>
</dbReference>
<dbReference type="Proteomes" id="UP000005835">
    <property type="component" value="Unassembled WGS sequence"/>
</dbReference>
<sequence>MANEKQMDSELIEELQQRLEALNNEGVMDAGVIDGFLTAYALNPEHPSKHDIYPYIFSEEGDPAALPEDDRILELLDIRLNEIQAALAAKGGLDPVIFPLVDDNDEIITDEEGIEALEPWASGFFFGMMHWREDLIADDEINSLATPIIRNISPDDFETPEEAEQFVQEYRSGEMPKNLEDALYDLVKAVFDLKQLVDPNKPVVREEPRVGRNDPCPCGSSKKFKQCCGKK</sequence>
<evidence type="ECO:0000313" key="1">
    <source>
        <dbReference type="EMBL" id="EKB31898.1"/>
    </source>
</evidence>
<dbReference type="PATRIC" id="fig|742823.3.peg.471"/>
<evidence type="ECO:0000313" key="2">
    <source>
        <dbReference type="Proteomes" id="UP000005835"/>
    </source>
</evidence>
<dbReference type="SUPFAM" id="SSF103642">
    <property type="entry name" value="Sec-C motif"/>
    <property type="match status" value="1"/>
</dbReference>
<dbReference type="OrthoDB" id="570299at2"/>
<organism evidence="1 2">
    <name type="scientific">Sutterella wadsworthensis 2_1_59BFAA</name>
    <dbReference type="NCBI Taxonomy" id="742823"/>
    <lineage>
        <taxon>Bacteria</taxon>
        <taxon>Pseudomonadati</taxon>
        <taxon>Pseudomonadota</taxon>
        <taxon>Betaproteobacteria</taxon>
        <taxon>Burkholderiales</taxon>
        <taxon>Sutterellaceae</taxon>
        <taxon>Sutterella</taxon>
    </lineage>
</organism>
<dbReference type="InterPro" id="IPR011978">
    <property type="entry name" value="YgfB-like"/>
</dbReference>
<dbReference type="InterPro" id="IPR036255">
    <property type="entry name" value="YgfB-like_sf"/>
</dbReference>
<dbReference type="Pfam" id="PF03695">
    <property type="entry name" value="UPF0149"/>
    <property type="match status" value="1"/>
</dbReference>
<comment type="caution">
    <text evidence="1">The sequence shown here is derived from an EMBL/GenBank/DDBJ whole genome shotgun (WGS) entry which is preliminary data.</text>
</comment>
<dbReference type="Pfam" id="PF02810">
    <property type="entry name" value="SEC-C"/>
    <property type="match status" value="1"/>
</dbReference>
<gene>
    <name evidence="1" type="ORF">HMPREF9465_00475</name>
</gene>
<dbReference type="STRING" id="742823.HMPREF9465_00475"/>
<dbReference type="EMBL" id="ADMG01000016">
    <property type="protein sequence ID" value="EKB31898.1"/>
    <property type="molecule type" value="Genomic_DNA"/>
</dbReference>
<keyword evidence="2" id="KW-1185">Reference proteome</keyword>
<protein>
    <submittedName>
        <fullName evidence="1">YecA family protein</fullName>
    </submittedName>
</protein>
<dbReference type="AlphaFoldDB" id="K1JZ89"/>
<dbReference type="eggNOG" id="COG0653">
    <property type="taxonomic scope" value="Bacteria"/>
</dbReference>
<reference evidence="1 2" key="1">
    <citation type="submission" date="2012-05" db="EMBL/GenBank/DDBJ databases">
        <title>The Genome Sequence of Sutterella wadsworthensis 2_1_59BFAA.</title>
        <authorList>
            <consortium name="The Broad Institute Genome Sequencing Platform"/>
            <person name="Earl A."/>
            <person name="Ward D."/>
            <person name="Feldgarden M."/>
            <person name="Gevers D."/>
            <person name="Daigneault M."/>
            <person name="Strauss J."/>
            <person name="Allen-Vercoe E."/>
            <person name="Walker B."/>
            <person name="Young S.K."/>
            <person name="Zeng Q."/>
            <person name="Gargeya S."/>
            <person name="Fitzgerald M."/>
            <person name="Haas B."/>
            <person name="Abouelleil A."/>
            <person name="Alvarado L."/>
            <person name="Arachchi H.M."/>
            <person name="Berlin A.M."/>
            <person name="Chapman S.B."/>
            <person name="Goldberg J."/>
            <person name="Griggs A."/>
            <person name="Gujja S."/>
            <person name="Hansen M."/>
            <person name="Howarth C."/>
            <person name="Imamovic A."/>
            <person name="Larimer J."/>
            <person name="McCowen C."/>
            <person name="Montmayeur A."/>
            <person name="Murphy C."/>
            <person name="Neiman D."/>
            <person name="Pearson M."/>
            <person name="Priest M."/>
            <person name="Roberts A."/>
            <person name="Saif S."/>
            <person name="Shea T."/>
            <person name="Sisk P."/>
            <person name="Sykes S."/>
            <person name="Wortman J."/>
            <person name="Nusbaum C."/>
            <person name="Birren B."/>
        </authorList>
    </citation>
    <scope>NUCLEOTIDE SEQUENCE [LARGE SCALE GENOMIC DNA]</scope>
    <source>
        <strain evidence="1 2">2_1_59BFAA</strain>
    </source>
</reference>
<dbReference type="RefSeq" id="WP_005433769.1">
    <property type="nucleotide sequence ID" value="NZ_JH815514.1"/>
</dbReference>
<dbReference type="InterPro" id="IPR004027">
    <property type="entry name" value="SEC_C_motif"/>
</dbReference>
<dbReference type="SUPFAM" id="SSF101327">
    <property type="entry name" value="YgfB-like"/>
    <property type="match status" value="1"/>
</dbReference>
<dbReference type="Gene3D" id="3.10.450.50">
    <property type="match status" value="1"/>
</dbReference>
<dbReference type="HOGENOM" id="CLU_078487_0_0_4"/>